<protein>
    <recommendedName>
        <fullName evidence="3">SatD family (SatD)</fullName>
    </recommendedName>
</protein>
<accession>M7NDW1</accession>
<evidence type="ECO:0000313" key="1">
    <source>
        <dbReference type="EMBL" id="EMR00015.1"/>
    </source>
</evidence>
<dbReference type="EMBL" id="AOCK01000001">
    <property type="protein sequence ID" value="EMR00015.1"/>
    <property type="molecule type" value="Genomic_DNA"/>
</dbReference>
<dbReference type="PATRIC" id="fig|1276920.7.peg.19"/>
<organism evidence="1 2">
    <name type="scientific">Paeniglutamicibacter gangotriensis Lz1y</name>
    <dbReference type="NCBI Taxonomy" id="1276920"/>
    <lineage>
        <taxon>Bacteria</taxon>
        <taxon>Bacillati</taxon>
        <taxon>Actinomycetota</taxon>
        <taxon>Actinomycetes</taxon>
        <taxon>Micrococcales</taxon>
        <taxon>Micrococcaceae</taxon>
        <taxon>Paeniglutamicibacter</taxon>
    </lineage>
</organism>
<reference evidence="1 2" key="1">
    <citation type="journal article" date="2013" name="Genome Announc.">
        <title>Draft Genome Sequence of Arthrobacter gangotriensis Strain Lz1yT, Isolated from a Penguin Rookery Soil Sample Collected in Antarctica, near the Indian Station Dakshin Gangotri.</title>
        <authorList>
            <person name="Shivaji S."/>
            <person name="Ara S."/>
            <person name="Bandi S."/>
            <person name="Singh A."/>
            <person name="Kumar Pinnaka A."/>
        </authorList>
    </citation>
    <scope>NUCLEOTIDE SEQUENCE [LARGE SCALE GENOMIC DNA]</scope>
    <source>
        <strain evidence="1 2">Lz1y</strain>
    </source>
</reference>
<dbReference type="eggNOG" id="COG1846">
    <property type="taxonomic scope" value="Bacteria"/>
</dbReference>
<evidence type="ECO:0000313" key="2">
    <source>
        <dbReference type="Proteomes" id="UP000012015"/>
    </source>
</evidence>
<keyword evidence="2" id="KW-1185">Reference proteome</keyword>
<gene>
    <name evidence="1" type="ORF">ADIAG_00019</name>
</gene>
<name>M7NDW1_9MICC</name>
<sequence length="219" mass="23460">MFGQTKRDFDGIIRNVYVVTLKQRDRRADGDLGDEMLRVLSEIPTLTAFQRSGPSLLVGVPQDPLGTVDAVLTALRSHHWLVGLGVGSLYEPVPDEAQFLQGAALGYAHTAAERSEHTGERIPLSVVGHEVDIAAEAEAVLRLLGQIVSTRSVAEWAVLDLLTPGVRGQQKHVAAELGISAQAVSKAVVRSAWVEEWAARPAAARLLQLLDSPPAVPAS</sequence>
<proteinExistence type="predicted"/>
<comment type="caution">
    <text evidence="1">The sequence shown here is derived from an EMBL/GenBank/DDBJ whole genome shotgun (WGS) entry which is preliminary data.</text>
</comment>
<dbReference type="AlphaFoldDB" id="M7NDW1"/>
<dbReference type="Proteomes" id="UP000012015">
    <property type="component" value="Unassembled WGS sequence"/>
</dbReference>
<dbReference type="STRING" id="1276920.ADIAG_00019"/>
<evidence type="ECO:0008006" key="3">
    <source>
        <dbReference type="Google" id="ProtNLM"/>
    </source>
</evidence>